<feature type="compositionally biased region" description="Basic and acidic residues" evidence="1">
    <location>
        <begin position="126"/>
        <end position="139"/>
    </location>
</feature>
<feature type="compositionally biased region" description="Basic residues" evidence="1">
    <location>
        <begin position="200"/>
        <end position="210"/>
    </location>
</feature>
<reference evidence="2 3" key="1">
    <citation type="submission" date="2019-10" db="EMBL/GenBank/DDBJ databases">
        <authorList>
            <person name="Palmer J.M."/>
        </authorList>
    </citation>
    <scope>NUCLEOTIDE SEQUENCE [LARGE SCALE GENOMIC DNA]</scope>
    <source>
        <strain evidence="2 3">TWF506</strain>
    </source>
</reference>
<comment type="caution">
    <text evidence="2">The sequence shown here is derived from an EMBL/GenBank/DDBJ whole genome shotgun (WGS) entry which is preliminary data.</text>
</comment>
<feature type="compositionally biased region" description="Polar residues" evidence="1">
    <location>
        <begin position="277"/>
        <end position="288"/>
    </location>
</feature>
<feature type="compositionally biased region" description="Low complexity" evidence="1">
    <location>
        <begin position="221"/>
        <end position="248"/>
    </location>
</feature>
<evidence type="ECO:0000256" key="1">
    <source>
        <dbReference type="SAM" id="MobiDB-lite"/>
    </source>
</evidence>
<accession>A0AAN8RYB4</accession>
<feature type="compositionally biased region" description="Polar residues" evidence="1">
    <location>
        <begin position="145"/>
        <end position="178"/>
    </location>
</feature>
<feature type="compositionally biased region" description="Acidic residues" evidence="1">
    <location>
        <begin position="416"/>
        <end position="428"/>
    </location>
</feature>
<gene>
    <name evidence="2" type="ORF">TWF506_001658</name>
</gene>
<feature type="region of interest" description="Disordered" evidence="1">
    <location>
        <begin position="318"/>
        <end position="351"/>
    </location>
</feature>
<keyword evidence="3" id="KW-1185">Reference proteome</keyword>
<dbReference type="AlphaFoldDB" id="A0AAN8RYB4"/>
<name>A0AAN8RYB4_9PEZI</name>
<feature type="compositionally biased region" description="Polar residues" evidence="1">
    <location>
        <begin position="109"/>
        <end position="125"/>
    </location>
</feature>
<dbReference type="Proteomes" id="UP001307849">
    <property type="component" value="Unassembled WGS sequence"/>
</dbReference>
<feature type="region of interest" description="Disordered" evidence="1">
    <location>
        <begin position="21"/>
        <end position="297"/>
    </location>
</feature>
<feature type="compositionally biased region" description="Low complexity" evidence="1">
    <location>
        <begin position="83"/>
        <end position="93"/>
    </location>
</feature>
<protein>
    <submittedName>
        <fullName evidence="2">Uncharacterized protein</fullName>
    </submittedName>
</protein>
<evidence type="ECO:0000313" key="2">
    <source>
        <dbReference type="EMBL" id="KAK6521444.1"/>
    </source>
</evidence>
<feature type="region of interest" description="Disordered" evidence="1">
    <location>
        <begin position="405"/>
        <end position="428"/>
    </location>
</feature>
<feature type="region of interest" description="Disordered" evidence="1">
    <location>
        <begin position="519"/>
        <end position="539"/>
    </location>
</feature>
<feature type="compositionally biased region" description="Acidic residues" evidence="1">
    <location>
        <begin position="481"/>
        <end position="499"/>
    </location>
</feature>
<evidence type="ECO:0000313" key="3">
    <source>
        <dbReference type="Proteomes" id="UP001307849"/>
    </source>
</evidence>
<feature type="compositionally biased region" description="Basic and acidic residues" evidence="1">
    <location>
        <begin position="341"/>
        <end position="351"/>
    </location>
</feature>
<proteinExistence type="predicted"/>
<dbReference type="EMBL" id="JAVHJM010000001">
    <property type="protein sequence ID" value="KAK6521444.1"/>
    <property type="molecule type" value="Genomic_DNA"/>
</dbReference>
<feature type="compositionally biased region" description="Acidic residues" evidence="1">
    <location>
        <begin position="523"/>
        <end position="539"/>
    </location>
</feature>
<feature type="region of interest" description="Disordered" evidence="1">
    <location>
        <begin position="480"/>
        <end position="507"/>
    </location>
</feature>
<organism evidence="2 3">
    <name type="scientific">Arthrobotrys conoides</name>
    <dbReference type="NCBI Taxonomy" id="74498"/>
    <lineage>
        <taxon>Eukaryota</taxon>
        <taxon>Fungi</taxon>
        <taxon>Dikarya</taxon>
        <taxon>Ascomycota</taxon>
        <taxon>Pezizomycotina</taxon>
        <taxon>Orbiliomycetes</taxon>
        <taxon>Orbiliales</taxon>
        <taxon>Orbiliaceae</taxon>
        <taxon>Arthrobotrys</taxon>
    </lineage>
</organism>
<sequence>MPPRRVSSFAGFDRLTLLSKSMSSGSASGDRQVRVHSLPPGGLTHDPRRALFLDAIPGSSQLRRRSSNPMSKSFMFDSRRRSSSIPSRSSGSSGDPGEQIVTARVMNLIEQTTRPESAVSSSPTPQEKKENEQILRESGRYASHITDTSNSVSASDNNRASVASSDSDTIPQSLYSVESQRRGGRPTRSLWQPEEEGRRRGGGRHTRRPTFRSTDRELQELLELPQLPAPAPLQRSQPPTPPQRRQSSPPSPPSPLPELLRSPPSPSYNDCPLTPTYLDSPTTAQFQGKKQVFDPASEEELEGLEVVGLRSEDGAVLYAGSCSSSGSSTPERKPTPLPTRDVSEEAETRVTRRQNELPVAIIPQTSMELERPNLIVKPVQYFEPPQSERLAIEYYPLGDDENDWTDEESWHCSDGEWPDPYEDDSDEEEDFGCIGLFHRPYENMLVAGKGFNLTWVEEVDNWPVPEEIKILGYRVIGHLGEEEEEDDDDEDEEEFEDEISERFQKSEGYKLQRKVSWLHGSDPIDDDDDDEWEDECETF</sequence>